<comment type="caution">
    <text evidence="12">The sequence shown here is derived from an EMBL/GenBank/DDBJ whole genome shotgun (WGS) entry which is preliminary data.</text>
</comment>
<dbReference type="STRING" id="195883.A0A482XH82"/>
<comment type="subcellular location">
    <subcellularLocation>
        <location evidence="1">Cytoplasm</location>
        <location evidence="1">Cytoskeleton</location>
        <location evidence="1">Cilium axoneme</location>
    </subcellularLocation>
</comment>
<proteinExistence type="inferred from homology"/>
<evidence type="ECO:0000313" key="12">
    <source>
        <dbReference type="EMBL" id="RZF45004.1"/>
    </source>
</evidence>
<dbReference type="Pfam" id="PF12799">
    <property type="entry name" value="LRR_4"/>
    <property type="match status" value="1"/>
</dbReference>
<dbReference type="InterPro" id="IPR001611">
    <property type="entry name" value="Leu-rich_rpt"/>
</dbReference>
<dbReference type="PROSITE" id="PS51450">
    <property type="entry name" value="LRR"/>
    <property type="match status" value="2"/>
</dbReference>
<keyword evidence="5" id="KW-0677">Repeat</keyword>
<keyword evidence="9" id="KW-0966">Cell projection</keyword>
<keyword evidence="7" id="KW-0505">Motor protein</keyword>
<protein>
    <recommendedName>
        <fullName evidence="11">Dynein axonemal light chain 1</fullName>
    </recommendedName>
</protein>
<evidence type="ECO:0000256" key="1">
    <source>
        <dbReference type="ARBA" id="ARBA00004430"/>
    </source>
</evidence>
<dbReference type="FunCoup" id="A0A482XH82">
    <property type="interactions" value="15"/>
</dbReference>
<keyword evidence="4" id="KW-0493">Microtubule</keyword>
<keyword evidence="2" id="KW-0963">Cytoplasm</keyword>
<keyword evidence="13" id="KW-1185">Reference proteome</keyword>
<dbReference type="PANTHER" id="PTHR15454:SF73">
    <property type="entry name" value="DYNEIN AXONEMAL LIGHT CHAIN 1"/>
    <property type="match status" value="1"/>
</dbReference>
<keyword evidence="3" id="KW-0433">Leucine-rich repeat</keyword>
<dbReference type="FunFam" id="3.80.10.10:FF:000049">
    <property type="entry name" value="Dynein light chain 1"/>
    <property type="match status" value="1"/>
</dbReference>
<dbReference type="SUPFAM" id="SSF52058">
    <property type="entry name" value="L domain-like"/>
    <property type="match status" value="1"/>
</dbReference>
<dbReference type="SMART" id="SM00365">
    <property type="entry name" value="LRR_SD22"/>
    <property type="match status" value="4"/>
</dbReference>
<dbReference type="InParanoid" id="A0A482XH82"/>
<gene>
    <name evidence="12" type="ORF">LSTR_LSTR001965</name>
</gene>
<dbReference type="GO" id="GO:0043014">
    <property type="term" value="F:alpha-tubulin binding"/>
    <property type="evidence" value="ECO:0007669"/>
    <property type="project" value="TreeGrafter"/>
</dbReference>
<name>A0A482XH82_LAOST</name>
<evidence type="ECO:0000256" key="3">
    <source>
        <dbReference type="ARBA" id="ARBA00022614"/>
    </source>
</evidence>
<keyword evidence="8" id="KW-0206">Cytoskeleton</keyword>
<evidence type="ECO:0000256" key="5">
    <source>
        <dbReference type="ARBA" id="ARBA00022737"/>
    </source>
</evidence>
<dbReference type="PANTHER" id="PTHR15454">
    <property type="entry name" value="NISCHARIN RELATED"/>
    <property type="match status" value="1"/>
</dbReference>
<sequence length="186" mass="21063">MAKASTIKDAIKRWEDKTGQNSAEAKEIGLQFQWMPIEKMDNSLGQLVKCEKLSLSTNMIEKIAGLGGMKNLKILSVGRNYIKAFSGLEPVADTLEELWISYNLIEKMKGIGVLRKLKVLYMSNNLVKDWSEFNKLQECPELVDLLFVGNPICESMEEAQWRMEAIKRLPNLKKLDGDPVITEVIA</sequence>
<keyword evidence="6" id="KW-0243">Dynein</keyword>
<dbReference type="GO" id="GO:0036158">
    <property type="term" value="P:outer dynein arm assembly"/>
    <property type="evidence" value="ECO:0007669"/>
    <property type="project" value="TreeGrafter"/>
</dbReference>
<evidence type="ECO:0000313" key="13">
    <source>
        <dbReference type="Proteomes" id="UP000291343"/>
    </source>
</evidence>
<evidence type="ECO:0000256" key="9">
    <source>
        <dbReference type="ARBA" id="ARBA00023273"/>
    </source>
</evidence>
<dbReference type="AlphaFoldDB" id="A0A482XH82"/>
<evidence type="ECO:0000256" key="4">
    <source>
        <dbReference type="ARBA" id="ARBA00022701"/>
    </source>
</evidence>
<dbReference type="Gene3D" id="3.80.10.10">
    <property type="entry name" value="Ribonuclease Inhibitor"/>
    <property type="match status" value="1"/>
</dbReference>
<evidence type="ECO:0000256" key="8">
    <source>
        <dbReference type="ARBA" id="ARBA00023212"/>
    </source>
</evidence>
<dbReference type="GO" id="GO:0030286">
    <property type="term" value="C:dynein complex"/>
    <property type="evidence" value="ECO:0007669"/>
    <property type="project" value="UniProtKB-KW"/>
</dbReference>
<dbReference type="Proteomes" id="UP000291343">
    <property type="component" value="Unassembled WGS sequence"/>
</dbReference>
<evidence type="ECO:0000256" key="10">
    <source>
        <dbReference type="ARBA" id="ARBA00049659"/>
    </source>
</evidence>
<dbReference type="OrthoDB" id="266138at2759"/>
<dbReference type="SMR" id="A0A482XH82"/>
<dbReference type="GO" id="GO:0045504">
    <property type="term" value="F:dynein heavy chain binding"/>
    <property type="evidence" value="ECO:0007669"/>
    <property type="project" value="TreeGrafter"/>
</dbReference>
<accession>A0A482XH82</accession>
<dbReference type="EMBL" id="QKKF02010000">
    <property type="protein sequence ID" value="RZF45004.1"/>
    <property type="molecule type" value="Genomic_DNA"/>
</dbReference>
<comment type="similarity">
    <text evidence="10">Belongs to the dynein light chain LC1-type family.</text>
</comment>
<evidence type="ECO:0000256" key="11">
    <source>
        <dbReference type="ARBA" id="ARBA00049760"/>
    </source>
</evidence>
<dbReference type="InterPro" id="IPR032675">
    <property type="entry name" value="LRR_dom_sf"/>
</dbReference>
<reference evidence="12 13" key="1">
    <citation type="journal article" date="2017" name="Gigascience">
        <title>Genome sequence of the small brown planthopper, Laodelphax striatellus.</title>
        <authorList>
            <person name="Zhu J."/>
            <person name="Jiang F."/>
            <person name="Wang X."/>
            <person name="Yang P."/>
            <person name="Bao Y."/>
            <person name="Zhao W."/>
            <person name="Wang W."/>
            <person name="Lu H."/>
            <person name="Wang Q."/>
            <person name="Cui N."/>
            <person name="Li J."/>
            <person name="Chen X."/>
            <person name="Luo L."/>
            <person name="Yu J."/>
            <person name="Kang L."/>
            <person name="Cui F."/>
        </authorList>
    </citation>
    <scope>NUCLEOTIDE SEQUENCE [LARGE SCALE GENOMIC DNA]</scope>
    <source>
        <strain evidence="12">Lst14</strain>
    </source>
</reference>
<evidence type="ECO:0000256" key="6">
    <source>
        <dbReference type="ARBA" id="ARBA00023017"/>
    </source>
</evidence>
<dbReference type="InterPro" id="IPR025875">
    <property type="entry name" value="Leu-rich_rpt_4"/>
</dbReference>
<dbReference type="GO" id="GO:0005874">
    <property type="term" value="C:microtubule"/>
    <property type="evidence" value="ECO:0007669"/>
    <property type="project" value="UniProtKB-KW"/>
</dbReference>
<dbReference type="GO" id="GO:0005930">
    <property type="term" value="C:axoneme"/>
    <property type="evidence" value="ECO:0007669"/>
    <property type="project" value="UniProtKB-SubCell"/>
</dbReference>
<evidence type="ECO:0000256" key="7">
    <source>
        <dbReference type="ARBA" id="ARBA00023175"/>
    </source>
</evidence>
<organism evidence="12 13">
    <name type="scientific">Laodelphax striatellus</name>
    <name type="common">Small brown planthopper</name>
    <name type="synonym">Delphax striatella</name>
    <dbReference type="NCBI Taxonomy" id="195883"/>
    <lineage>
        <taxon>Eukaryota</taxon>
        <taxon>Metazoa</taxon>
        <taxon>Ecdysozoa</taxon>
        <taxon>Arthropoda</taxon>
        <taxon>Hexapoda</taxon>
        <taxon>Insecta</taxon>
        <taxon>Pterygota</taxon>
        <taxon>Neoptera</taxon>
        <taxon>Paraneoptera</taxon>
        <taxon>Hemiptera</taxon>
        <taxon>Auchenorrhyncha</taxon>
        <taxon>Fulgoroidea</taxon>
        <taxon>Delphacidae</taxon>
        <taxon>Criomorphinae</taxon>
        <taxon>Laodelphax</taxon>
    </lineage>
</organism>
<evidence type="ECO:0000256" key="2">
    <source>
        <dbReference type="ARBA" id="ARBA00022490"/>
    </source>
</evidence>